<dbReference type="Proteomes" id="UP000663866">
    <property type="component" value="Unassembled WGS sequence"/>
</dbReference>
<dbReference type="Proteomes" id="UP000681967">
    <property type="component" value="Unassembled WGS sequence"/>
</dbReference>
<dbReference type="AlphaFoldDB" id="A0A821ALA4"/>
<reference evidence="2" key="1">
    <citation type="submission" date="2021-02" db="EMBL/GenBank/DDBJ databases">
        <authorList>
            <person name="Nowell W R."/>
        </authorList>
    </citation>
    <scope>NUCLEOTIDE SEQUENCE</scope>
</reference>
<name>A0A821ALA4_9BILA</name>
<keyword evidence="4" id="KW-1185">Reference proteome</keyword>
<keyword evidence="1" id="KW-0175">Coiled coil</keyword>
<dbReference type="EMBL" id="CAJOBG010066089">
    <property type="protein sequence ID" value="CAF4574150.1"/>
    <property type="molecule type" value="Genomic_DNA"/>
</dbReference>
<feature type="coiled-coil region" evidence="1">
    <location>
        <begin position="15"/>
        <end position="73"/>
    </location>
</feature>
<evidence type="ECO:0000313" key="4">
    <source>
        <dbReference type="Proteomes" id="UP000663866"/>
    </source>
</evidence>
<organism evidence="2 4">
    <name type="scientific">Rotaria magnacalcarata</name>
    <dbReference type="NCBI Taxonomy" id="392030"/>
    <lineage>
        <taxon>Eukaryota</taxon>
        <taxon>Metazoa</taxon>
        <taxon>Spiralia</taxon>
        <taxon>Gnathifera</taxon>
        <taxon>Rotifera</taxon>
        <taxon>Eurotatoria</taxon>
        <taxon>Bdelloidea</taxon>
        <taxon>Philodinida</taxon>
        <taxon>Philodinidae</taxon>
        <taxon>Rotaria</taxon>
    </lineage>
</organism>
<proteinExistence type="predicted"/>
<evidence type="ECO:0000313" key="3">
    <source>
        <dbReference type="EMBL" id="CAF5166824.1"/>
    </source>
</evidence>
<accession>A0A821ALA4</accession>
<feature type="non-terminal residue" evidence="2">
    <location>
        <position position="1"/>
    </location>
</feature>
<protein>
    <submittedName>
        <fullName evidence="2">Uncharacterized protein</fullName>
    </submittedName>
</protein>
<gene>
    <name evidence="3" type="ORF">BYL167_LOCUS76179</name>
    <name evidence="2" type="ORF">OVN521_LOCUS44174</name>
</gene>
<dbReference type="EMBL" id="CAJOBH010274196">
    <property type="protein sequence ID" value="CAF5166824.1"/>
    <property type="molecule type" value="Genomic_DNA"/>
</dbReference>
<comment type="caution">
    <text evidence="2">The sequence shown here is derived from an EMBL/GenBank/DDBJ whole genome shotgun (WGS) entry which is preliminary data.</text>
</comment>
<evidence type="ECO:0000256" key="1">
    <source>
        <dbReference type="SAM" id="Coils"/>
    </source>
</evidence>
<sequence length="129" mass="15547">LHSVEININIKGQHIQTLQSQINQCQNELTRLRQESLKLTENQTLKVGQELNLMTEQQNLRDRRNEKQQLKQTISFSNLESYSELHKQYRTEYDRMKYSISKLQHNRQNLLKKRQDEKVDIENQLAILR</sequence>
<evidence type="ECO:0000313" key="2">
    <source>
        <dbReference type="EMBL" id="CAF4574150.1"/>
    </source>
</evidence>
<feature type="non-terminal residue" evidence="2">
    <location>
        <position position="129"/>
    </location>
</feature>